<reference evidence="1" key="1">
    <citation type="submission" date="2018-02" db="EMBL/GenBank/DDBJ databases">
        <title>Rhizophora mucronata_Transcriptome.</title>
        <authorList>
            <person name="Meera S.P."/>
            <person name="Sreeshan A."/>
            <person name="Augustine A."/>
        </authorList>
    </citation>
    <scope>NUCLEOTIDE SEQUENCE</scope>
    <source>
        <tissue evidence="1">Leaf</tissue>
    </source>
</reference>
<name>A0A2P2IH06_RHIMU</name>
<proteinExistence type="predicted"/>
<dbReference type="AlphaFoldDB" id="A0A2P2IH06"/>
<evidence type="ECO:0000313" key="1">
    <source>
        <dbReference type="EMBL" id="MBW80503.1"/>
    </source>
</evidence>
<accession>A0A2P2IH06</accession>
<sequence>MLHTHILLFTPFLFQVFHSPKEPTFLFSDF</sequence>
<dbReference type="EMBL" id="GGEC01000020">
    <property type="protein sequence ID" value="MBW80503.1"/>
    <property type="molecule type" value="Transcribed_RNA"/>
</dbReference>
<protein>
    <submittedName>
        <fullName evidence="1">Uncharacterized protein</fullName>
    </submittedName>
</protein>
<organism evidence="1">
    <name type="scientific">Rhizophora mucronata</name>
    <name type="common">Asiatic mangrove</name>
    <dbReference type="NCBI Taxonomy" id="61149"/>
    <lineage>
        <taxon>Eukaryota</taxon>
        <taxon>Viridiplantae</taxon>
        <taxon>Streptophyta</taxon>
        <taxon>Embryophyta</taxon>
        <taxon>Tracheophyta</taxon>
        <taxon>Spermatophyta</taxon>
        <taxon>Magnoliopsida</taxon>
        <taxon>eudicotyledons</taxon>
        <taxon>Gunneridae</taxon>
        <taxon>Pentapetalae</taxon>
        <taxon>rosids</taxon>
        <taxon>fabids</taxon>
        <taxon>Malpighiales</taxon>
        <taxon>Rhizophoraceae</taxon>
        <taxon>Rhizophora</taxon>
    </lineage>
</organism>